<dbReference type="EMBL" id="WNWR01000198">
    <property type="protein sequence ID" value="KAE9989227.1"/>
    <property type="molecule type" value="Genomic_DNA"/>
</dbReference>
<reference evidence="1 2" key="1">
    <citation type="submission" date="2019-07" db="EMBL/GenBank/DDBJ databases">
        <title>Venturia inaequalis Genome Resource.</title>
        <authorList>
            <person name="Lichtner F.J."/>
        </authorList>
    </citation>
    <scope>NUCLEOTIDE SEQUENCE [LARGE SCALE GENOMIC DNA]</scope>
    <source>
        <strain evidence="1 2">DMI_063113</strain>
    </source>
</reference>
<evidence type="ECO:0000313" key="2">
    <source>
        <dbReference type="Proteomes" id="UP000490939"/>
    </source>
</evidence>
<dbReference type="Proteomes" id="UP000490939">
    <property type="component" value="Unassembled WGS sequence"/>
</dbReference>
<gene>
    <name evidence="1" type="ORF">EG327_002964</name>
</gene>
<keyword evidence="2" id="KW-1185">Reference proteome</keyword>
<evidence type="ECO:0000313" key="1">
    <source>
        <dbReference type="EMBL" id="KAE9989227.1"/>
    </source>
</evidence>
<organism evidence="1 2">
    <name type="scientific">Venturia inaequalis</name>
    <name type="common">Apple scab fungus</name>
    <dbReference type="NCBI Taxonomy" id="5025"/>
    <lineage>
        <taxon>Eukaryota</taxon>
        <taxon>Fungi</taxon>
        <taxon>Dikarya</taxon>
        <taxon>Ascomycota</taxon>
        <taxon>Pezizomycotina</taxon>
        <taxon>Dothideomycetes</taxon>
        <taxon>Pleosporomycetidae</taxon>
        <taxon>Venturiales</taxon>
        <taxon>Venturiaceae</taxon>
        <taxon>Venturia</taxon>
    </lineage>
</organism>
<accession>A0A8H3VKQ4</accession>
<protein>
    <submittedName>
        <fullName evidence="1">Uncharacterized protein</fullName>
    </submittedName>
</protein>
<name>A0A8H3VKQ4_VENIN</name>
<proteinExistence type="predicted"/>
<comment type="caution">
    <text evidence="1">The sequence shown here is derived from an EMBL/GenBank/DDBJ whole genome shotgun (WGS) entry which is preliminary data.</text>
</comment>
<sequence length="133" mass="15028">MSSRIRSFQISRASSVTGARLWMNAVAICQSYLPTPKSFALNNQEAEVRKNSASSSIGFLHINLNELHGDPATKWLEEMNTDKWQINGRMSSSRFRLEGLLTLDTNVKVRARRPASSTYTQMTNYMVTLLRNG</sequence>
<dbReference type="AlphaFoldDB" id="A0A8H3VKQ4"/>